<dbReference type="Proteomes" id="UP000281909">
    <property type="component" value="Chromosome"/>
</dbReference>
<reference evidence="1 2" key="1">
    <citation type="submission" date="2018-12" db="EMBL/GenBank/DDBJ databases">
        <authorList>
            <consortium name="Pathogen Informatics"/>
        </authorList>
    </citation>
    <scope>NUCLEOTIDE SEQUENCE [LARGE SCALE GENOMIC DNA]</scope>
    <source>
        <strain evidence="1 2">NCTC9428</strain>
    </source>
</reference>
<organism evidence="1 2">
    <name type="scientific">Pseudomonas fluorescens</name>
    <dbReference type="NCBI Taxonomy" id="294"/>
    <lineage>
        <taxon>Bacteria</taxon>
        <taxon>Pseudomonadati</taxon>
        <taxon>Pseudomonadota</taxon>
        <taxon>Gammaproteobacteria</taxon>
        <taxon>Pseudomonadales</taxon>
        <taxon>Pseudomonadaceae</taxon>
        <taxon>Pseudomonas</taxon>
    </lineage>
</organism>
<evidence type="ECO:0000313" key="2">
    <source>
        <dbReference type="Proteomes" id="UP000281909"/>
    </source>
</evidence>
<name>A0A3S4QG27_PSEFL</name>
<protein>
    <submittedName>
        <fullName evidence="1">Uncharacterized protein</fullName>
    </submittedName>
</protein>
<dbReference type="OrthoDB" id="6942177at2"/>
<accession>A0A3S4QG27</accession>
<dbReference type="RefSeq" id="WP_126358818.1">
    <property type="nucleotide sequence ID" value="NZ_LR134318.1"/>
</dbReference>
<gene>
    <name evidence="1" type="ORF">NCTC9428_00042</name>
</gene>
<proteinExistence type="predicted"/>
<sequence>MRTRRSARWGFWKRPLFFALLLCITSFHYPMDVLRLHIGKHYRSVERDSTTDLEKNTAIYPSEPPHPSSTWISSPTFVEFDDPSHGFTLPPTKFGAVTYRKSKVATVTTSPMLETLPFAELVPLLEKLQLMLKAAGWAPRDVDKHAWVEVPSDVEKSALQRTLFNQVVIVLLQIPYKYTLALNVKCYVRCDERDPDTARYLIDVSIGSDNYNR</sequence>
<dbReference type="EMBL" id="LR134318">
    <property type="protein sequence ID" value="VEF06299.1"/>
    <property type="molecule type" value="Genomic_DNA"/>
</dbReference>
<evidence type="ECO:0000313" key="1">
    <source>
        <dbReference type="EMBL" id="VEF06299.1"/>
    </source>
</evidence>
<dbReference type="AlphaFoldDB" id="A0A3S4QG27"/>